<dbReference type="AlphaFoldDB" id="A0AAU9U4H8"/>
<protein>
    <submittedName>
        <fullName evidence="1">Uncharacterized protein</fullName>
    </submittedName>
</protein>
<dbReference type="Proteomes" id="UP001153954">
    <property type="component" value="Unassembled WGS sequence"/>
</dbReference>
<comment type="caution">
    <text evidence="1">The sequence shown here is derived from an EMBL/GenBank/DDBJ whole genome shotgun (WGS) entry which is preliminary data.</text>
</comment>
<proteinExistence type="predicted"/>
<name>A0AAU9U4H8_EUPED</name>
<evidence type="ECO:0000313" key="2">
    <source>
        <dbReference type="Proteomes" id="UP001153954"/>
    </source>
</evidence>
<keyword evidence="2" id="KW-1185">Reference proteome</keyword>
<dbReference type="EMBL" id="CAKOGL010000013">
    <property type="protein sequence ID" value="CAH2094073.1"/>
    <property type="molecule type" value="Genomic_DNA"/>
</dbReference>
<gene>
    <name evidence="1" type="ORF">EEDITHA_LOCUS9675</name>
</gene>
<evidence type="ECO:0000313" key="1">
    <source>
        <dbReference type="EMBL" id="CAH2094073.1"/>
    </source>
</evidence>
<reference evidence="1" key="1">
    <citation type="submission" date="2022-03" db="EMBL/GenBank/DDBJ databases">
        <authorList>
            <person name="Tunstrom K."/>
        </authorList>
    </citation>
    <scope>NUCLEOTIDE SEQUENCE</scope>
</reference>
<accession>A0AAU9U4H8</accession>
<organism evidence="1 2">
    <name type="scientific">Euphydryas editha</name>
    <name type="common">Edith's checkerspot</name>
    <dbReference type="NCBI Taxonomy" id="104508"/>
    <lineage>
        <taxon>Eukaryota</taxon>
        <taxon>Metazoa</taxon>
        <taxon>Ecdysozoa</taxon>
        <taxon>Arthropoda</taxon>
        <taxon>Hexapoda</taxon>
        <taxon>Insecta</taxon>
        <taxon>Pterygota</taxon>
        <taxon>Neoptera</taxon>
        <taxon>Endopterygota</taxon>
        <taxon>Lepidoptera</taxon>
        <taxon>Glossata</taxon>
        <taxon>Ditrysia</taxon>
        <taxon>Papilionoidea</taxon>
        <taxon>Nymphalidae</taxon>
        <taxon>Nymphalinae</taxon>
        <taxon>Euphydryas</taxon>
    </lineage>
</organism>
<sequence>MYSIKDFLSAMAEIFNAKMSEFQQELHKSLSPFPTVFLSAEFSSFRTFIIAALTRLKRHLDIEEEKIEETNARVTSLFADHLELPTFTSSSIKFSHHLAKTRTIETSQSSLNSPMLMSEIKSGLLRQS</sequence>